<comment type="caution">
    <text evidence="2">The sequence shown here is derived from an EMBL/GenBank/DDBJ whole genome shotgun (WGS) entry which is preliminary data.</text>
</comment>
<evidence type="ECO:0000313" key="3">
    <source>
        <dbReference type="Proteomes" id="UP000036403"/>
    </source>
</evidence>
<feature type="compositionally biased region" description="Polar residues" evidence="1">
    <location>
        <begin position="85"/>
        <end position="95"/>
    </location>
</feature>
<name>A0A0J7N364_LASNI</name>
<feature type="region of interest" description="Disordered" evidence="1">
    <location>
        <begin position="1"/>
        <end position="62"/>
    </location>
</feature>
<dbReference type="GO" id="GO:0003964">
    <property type="term" value="F:RNA-directed DNA polymerase activity"/>
    <property type="evidence" value="ECO:0007669"/>
    <property type="project" value="UniProtKB-KW"/>
</dbReference>
<dbReference type="OrthoDB" id="7697131at2759"/>
<dbReference type="EMBL" id="LBMM01010947">
    <property type="protein sequence ID" value="KMQ87130.1"/>
    <property type="molecule type" value="Genomic_DNA"/>
</dbReference>
<evidence type="ECO:0000256" key="1">
    <source>
        <dbReference type="SAM" id="MobiDB-lite"/>
    </source>
</evidence>
<proteinExistence type="predicted"/>
<reference evidence="2 3" key="1">
    <citation type="submission" date="2015-04" db="EMBL/GenBank/DDBJ databases">
        <title>Lasius niger genome sequencing.</title>
        <authorList>
            <person name="Konorov E.A."/>
            <person name="Nikitin M.A."/>
            <person name="Kirill M.V."/>
            <person name="Chang P."/>
        </authorList>
    </citation>
    <scope>NUCLEOTIDE SEQUENCE [LARGE SCALE GENOMIC DNA]</scope>
    <source>
        <tissue evidence="2">Whole</tissue>
    </source>
</reference>
<accession>A0A0J7N364</accession>
<keyword evidence="2" id="KW-0695">RNA-directed DNA polymerase</keyword>
<sequence length="531" mass="58736">MMRQNMSEDKKIDDLPADLADDKGSYAGCSAENQDPNPVTANPGPSATAIPEKNKGETVVSANGISKQIADLIKKRAELRRRESGTSGKKSVSQGRNHDLENKEKPLPQRTPNTRAKPRVVANVQLAPPKTGSEAGDSDVKNKGTTSEKIYSGNAGTDSERKWTEVRKRRRGSGKSQSRVEESTPKRQPTNRASGVQDSAPKNKFRKAPKTSAVMITGIKEGFSYATALKKARESISLEALKIEQTKVRKAANGGLIIEIVGPDGANKAAALRDKLREVLPQDEANITRPIAKGKIRGGDVDIEDPLEVTQLIDWLGHAVVEASDVAAPRIGPKKPRRCAYWWQNSVAALRFQCIRARRSWQKAKKKNRSREVVEELGTAYKLRRKELRVEINRLKSNSWQELLDSINEDSWGLTYKLVLGKLKLLSPGLTELLDPDTLSTLLDSLSKEELPRPGRGLVGLPLAPGPDGIRLITWKLVTREILEWIQHLFNMCLIYGEFPLSWKEANLVLIPKDSRPSTSAAEVAKDQYAF</sequence>
<dbReference type="Proteomes" id="UP000036403">
    <property type="component" value="Unassembled WGS sequence"/>
</dbReference>
<organism evidence="2 3">
    <name type="scientific">Lasius niger</name>
    <name type="common">Black garden ant</name>
    <dbReference type="NCBI Taxonomy" id="67767"/>
    <lineage>
        <taxon>Eukaryota</taxon>
        <taxon>Metazoa</taxon>
        <taxon>Ecdysozoa</taxon>
        <taxon>Arthropoda</taxon>
        <taxon>Hexapoda</taxon>
        <taxon>Insecta</taxon>
        <taxon>Pterygota</taxon>
        <taxon>Neoptera</taxon>
        <taxon>Endopterygota</taxon>
        <taxon>Hymenoptera</taxon>
        <taxon>Apocrita</taxon>
        <taxon>Aculeata</taxon>
        <taxon>Formicoidea</taxon>
        <taxon>Formicidae</taxon>
        <taxon>Formicinae</taxon>
        <taxon>Lasius</taxon>
        <taxon>Lasius</taxon>
    </lineage>
</organism>
<feature type="compositionally biased region" description="Polar residues" evidence="1">
    <location>
        <begin position="31"/>
        <end position="45"/>
    </location>
</feature>
<keyword evidence="2" id="KW-0548">Nucleotidyltransferase</keyword>
<feature type="compositionally biased region" description="Polar residues" evidence="1">
    <location>
        <begin position="143"/>
        <end position="157"/>
    </location>
</feature>
<dbReference type="AlphaFoldDB" id="A0A0J7N364"/>
<dbReference type="PaxDb" id="67767-A0A0J7N364"/>
<gene>
    <name evidence="2" type="ORF">RF55_13679</name>
</gene>
<feature type="region of interest" description="Disordered" evidence="1">
    <location>
        <begin position="76"/>
        <end position="209"/>
    </location>
</feature>
<evidence type="ECO:0000313" key="2">
    <source>
        <dbReference type="EMBL" id="KMQ87130.1"/>
    </source>
</evidence>
<keyword evidence="2" id="KW-0808">Transferase</keyword>
<feature type="compositionally biased region" description="Basic and acidic residues" evidence="1">
    <location>
        <begin position="1"/>
        <end position="24"/>
    </location>
</feature>
<feature type="compositionally biased region" description="Polar residues" evidence="1">
    <location>
        <begin position="186"/>
        <end position="197"/>
    </location>
</feature>
<feature type="compositionally biased region" description="Basic and acidic residues" evidence="1">
    <location>
        <begin position="96"/>
        <end position="107"/>
    </location>
</feature>
<dbReference type="STRING" id="67767.A0A0J7N364"/>
<keyword evidence="3" id="KW-1185">Reference proteome</keyword>
<protein>
    <submittedName>
        <fullName evidence="2">Reverse transcriptase</fullName>
    </submittedName>
</protein>